<dbReference type="GO" id="GO:0008378">
    <property type="term" value="F:galactosyltransferase activity"/>
    <property type="evidence" value="ECO:0007669"/>
    <property type="project" value="TreeGrafter"/>
</dbReference>
<dbReference type="KEGG" id="soy:115886171"/>
<gene>
    <name evidence="15" type="primary">LOC115886171</name>
</gene>
<dbReference type="InterPro" id="IPR003859">
    <property type="entry name" value="Galactosyl_T"/>
</dbReference>
<evidence type="ECO:0000256" key="10">
    <source>
        <dbReference type="ARBA" id="ARBA00023180"/>
    </source>
</evidence>
<dbReference type="SUPFAM" id="SSF53448">
    <property type="entry name" value="Nucleotide-diphospho-sugar transferases"/>
    <property type="match status" value="1"/>
</dbReference>
<dbReference type="GO" id="GO:0005794">
    <property type="term" value="C:Golgi apparatus"/>
    <property type="evidence" value="ECO:0007669"/>
    <property type="project" value="TreeGrafter"/>
</dbReference>
<dbReference type="PANTHER" id="PTHR19300:SF48">
    <property type="entry name" value="BETA-1,4-N-ACETYLGALACTOSAMINYLTRANSFERASE"/>
    <property type="match status" value="1"/>
</dbReference>
<sequence length="309" mass="36213">MITRCVRIICALVICVAVYFPARHARHYEYIPLKKVIQELTFVDGTPHSENHLRNCSYEDLILKSKEVPVSDITKPKKFELPLRGGEYIPRQCNSIIKTAIVVPYRNRSEQLQIFLNYMHSFLQQQSIHYKLFVVEQNNSLPFNRAQMINYGASVAISLNYPCLVLHDVDLIPLSTGNIYACSERPRHMSSSLDTFRYNLPYLTLFGGAIAILSQQYEEVNGMSNLFFGWGGEDDDFYTRLISHNLFPYRFDPEISRYSMLFHRKQPKNEERYETLKKSLKENKNDGLNNLHRKYYIVQEDLFTRIVVF</sequence>
<dbReference type="EC" id="2.4.1.-" evidence="11"/>
<comment type="pathway">
    <text evidence="2 11">Protein modification; protein glycosylation.</text>
</comment>
<dbReference type="GO" id="GO:0046872">
    <property type="term" value="F:metal ion binding"/>
    <property type="evidence" value="ECO:0007669"/>
    <property type="project" value="UniProtKB-UniRule"/>
</dbReference>
<keyword evidence="11" id="KW-0464">Manganese</keyword>
<dbReference type="InterPro" id="IPR029044">
    <property type="entry name" value="Nucleotide-diphossugar_trans"/>
</dbReference>
<dbReference type="PANTHER" id="PTHR19300">
    <property type="entry name" value="BETA-1,4-GALACTOSYLTRANSFERASE"/>
    <property type="match status" value="1"/>
</dbReference>
<dbReference type="InterPro" id="IPR027995">
    <property type="entry name" value="Galactosyl_T_N"/>
</dbReference>
<dbReference type="FunCoup" id="A0A6J2YD45">
    <property type="interactions" value="85"/>
</dbReference>
<protein>
    <recommendedName>
        <fullName evidence="11">Beta-1,4-N-acetylgalactosaminyltransferase</fullName>
        <ecNumber evidence="11">2.4.1.-</ecNumber>
    </recommendedName>
    <alternativeName>
        <fullName evidence="11">Beta-4-GalNAcT</fullName>
    </alternativeName>
</protein>
<evidence type="ECO:0000256" key="11">
    <source>
        <dbReference type="RuleBase" id="RU368121"/>
    </source>
</evidence>
<organism evidence="14 15">
    <name type="scientific">Sitophilus oryzae</name>
    <name type="common">Rice weevil</name>
    <name type="synonym">Curculio oryzae</name>
    <dbReference type="NCBI Taxonomy" id="7048"/>
    <lineage>
        <taxon>Eukaryota</taxon>
        <taxon>Metazoa</taxon>
        <taxon>Ecdysozoa</taxon>
        <taxon>Arthropoda</taxon>
        <taxon>Hexapoda</taxon>
        <taxon>Insecta</taxon>
        <taxon>Pterygota</taxon>
        <taxon>Neoptera</taxon>
        <taxon>Endopterygota</taxon>
        <taxon>Coleoptera</taxon>
        <taxon>Polyphaga</taxon>
        <taxon>Cucujiformia</taxon>
        <taxon>Curculionidae</taxon>
        <taxon>Dryophthorinae</taxon>
        <taxon>Sitophilus</taxon>
    </lineage>
</organism>
<dbReference type="Pfam" id="PF02709">
    <property type="entry name" value="Glyco_transf_7C"/>
    <property type="match status" value="1"/>
</dbReference>
<evidence type="ECO:0000259" key="12">
    <source>
        <dbReference type="Pfam" id="PF02709"/>
    </source>
</evidence>
<dbReference type="AlphaFoldDB" id="A0A6J2YD45"/>
<keyword evidence="4 11" id="KW-0328">Glycosyltransferase</keyword>
<evidence type="ECO:0000313" key="15">
    <source>
        <dbReference type="RefSeq" id="XP_030761109.1"/>
    </source>
</evidence>
<evidence type="ECO:0000256" key="2">
    <source>
        <dbReference type="ARBA" id="ARBA00004922"/>
    </source>
</evidence>
<proteinExistence type="inferred from homology"/>
<evidence type="ECO:0000259" key="13">
    <source>
        <dbReference type="Pfam" id="PF13733"/>
    </source>
</evidence>
<comment type="similarity">
    <text evidence="3 11">Belongs to the glycosyltransferase 7 family.</text>
</comment>
<feature type="domain" description="Galactosyltransferase N-terminal" evidence="13">
    <location>
        <begin position="72"/>
        <end position="183"/>
    </location>
</feature>
<evidence type="ECO:0000256" key="6">
    <source>
        <dbReference type="ARBA" id="ARBA00022692"/>
    </source>
</evidence>
<evidence type="ECO:0000256" key="8">
    <source>
        <dbReference type="ARBA" id="ARBA00022989"/>
    </source>
</evidence>
<dbReference type="GO" id="GO:0033842">
    <property type="term" value="F:N-acetyl-beta-glucosaminyl-derivative 4-beta-N-acetylgalactosaminyltransferase activity"/>
    <property type="evidence" value="ECO:0007669"/>
    <property type="project" value="TreeGrafter"/>
</dbReference>
<evidence type="ECO:0000256" key="5">
    <source>
        <dbReference type="ARBA" id="ARBA00022679"/>
    </source>
</evidence>
<dbReference type="RefSeq" id="XP_030761109.1">
    <property type="nucleotide sequence ID" value="XM_030905249.1"/>
</dbReference>
<dbReference type="InParanoid" id="A0A6J2YD45"/>
<accession>A0A6J2YD45</accession>
<keyword evidence="11" id="KW-0479">Metal-binding</keyword>
<reference evidence="15" key="1">
    <citation type="submission" date="2025-08" db="UniProtKB">
        <authorList>
            <consortium name="RefSeq"/>
        </authorList>
    </citation>
    <scope>IDENTIFICATION</scope>
    <source>
        <tissue evidence="15">Gonads</tissue>
    </source>
</reference>
<name>A0A6J2YD45_SITOR</name>
<dbReference type="GO" id="GO:0005975">
    <property type="term" value="P:carbohydrate metabolic process"/>
    <property type="evidence" value="ECO:0007669"/>
    <property type="project" value="InterPro"/>
</dbReference>
<keyword evidence="6" id="KW-0812">Transmembrane</keyword>
<keyword evidence="14" id="KW-1185">Reference proteome</keyword>
<keyword evidence="9" id="KW-0472">Membrane</keyword>
<dbReference type="GO" id="GO:0006688">
    <property type="term" value="P:glycosphingolipid biosynthetic process"/>
    <property type="evidence" value="ECO:0007669"/>
    <property type="project" value="TreeGrafter"/>
</dbReference>
<comment type="function">
    <text evidence="11">Catalyzes the transfer of galactose onto proteins or lipids.</text>
</comment>
<evidence type="ECO:0000256" key="1">
    <source>
        <dbReference type="ARBA" id="ARBA00004606"/>
    </source>
</evidence>
<evidence type="ECO:0000256" key="3">
    <source>
        <dbReference type="ARBA" id="ARBA00005735"/>
    </source>
</evidence>
<evidence type="ECO:0000313" key="14">
    <source>
        <dbReference type="Proteomes" id="UP000504635"/>
    </source>
</evidence>
<dbReference type="GeneID" id="115886171"/>
<feature type="domain" description="Galactosyltransferase C-terminal" evidence="12">
    <location>
        <begin position="187"/>
        <end position="264"/>
    </location>
</feature>
<keyword evidence="7 11" id="KW-0735">Signal-anchor</keyword>
<dbReference type="GO" id="GO:0016020">
    <property type="term" value="C:membrane"/>
    <property type="evidence" value="ECO:0007669"/>
    <property type="project" value="UniProtKB-SubCell"/>
</dbReference>
<dbReference type="Proteomes" id="UP000504635">
    <property type="component" value="Unplaced"/>
</dbReference>
<dbReference type="UniPathway" id="UPA00378"/>
<dbReference type="Gene3D" id="3.90.550.10">
    <property type="entry name" value="Spore Coat Polysaccharide Biosynthesis Protein SpsA, Chain A"/>
    <property type="match status" value="1"/>
</dbReference>
<comment type="subcellular location">
    <subcellularLocation>
        <location evidence="1 11">Membrane</location>
        <topology evidence="1 11">Single-pass type II membrane protein</topology>
    </subcellularLocation>
</comment>
<comment type="cofactor">
    <cofactor evidence="11">
        <name>Mn(2+)</name>
        <dbReference type="ChEBI" id="CHEBI:29035"/>
    </cofactor>
</comment>
<dbReference type="OrthoDB" id="10038994at2759"/>
<evidence type="ECO:0000256" key="4">
    <source>
        <dbReference type="ARBA" id="ARBA00022676"/>
    </source>
</evidence>
<keyword evidence="8" id="KW-1133">Transmembrane helix</keyword>
<dbReference type="PRINTS" id="PR02050">
    <property type="entry name" value="B14GALTRFASE"/>
</dbReference>
<evidence type="ECO:0000256" key="7">
    <source>
        <dbReference type="ARBA" id="ARBA00022968"/>
    </source>
</evidence>
<keyword evidence="5 11" id="KW-0808">Transferase</keyword>
<dbReference type="Pfam" id="PF13733">
    <property type="entry name" value="Glyco_transf_7N"/>
    <property type="match status" value="1"/>
</dbReference>
<evidence type="ECO:0000256" key="9">
    <source>
        <dbReference type="ARBA" id="ARBA00023136"/>
    </source>
</evidence>
<keyword evidence="10 11" id="KW-0325">Glycoprotein</keyword>
<dbReference type="InterPro" id="IPR027791">
    <property type="entry name" value="Galactosyl_T_C"/>
</dbReference>